<dbReference type="Pfam" id="PF07690">
    <property type="entry name" value="MFS_1"/>
    <property type="match status" value="1"/>
</dbReference>
<evidence type="ECO:0000256" key="1">
    <source>
        <dbReference type="ARBA" id="ARBA00004651"/>
    </source>
</evidence>
<keyword evidence="6 7" id="KW-0472">Membrane</keyword>
<evidence type="ECO:0000256" key="4">
    <source>
        <dbReference type="ARBA" id="ARBA00022692"/>
    </source>
</evidence>
<dbReference type="EMBL" id="VJWX01000077">
    <property type="protein sequence ID" value="TVT54093.1"/>
    <property type="molecule type" value="Genomic_DNA"/>
</dbReference>
<gene>
    <name evidence="9" type="ORF">FNH05_10880</name>
</gene>
<protein>
    <submittedName>
        <fullName evidence="9">MFS transporter</fullName>
    </submittedName>
</protein>
<evidence type="ECO:0000256" key="3">
    <source>
        <dbReference type="ARBA" id="ARBA00022475"/>
    </source>
</evidence>
<evidence type="ECO:0000313" key="9">
    <source>
        <dbReference type="EMBL" id="TVT54093.1"/>
    </source>
</evidence>
<evidence type="ECO:0000259" key="8">
    <source>
        <dbReference type="PROSITE" id="PS50850"/>
    </source>
</evidence>
<keyword evidence="10" id="KW-1185">Reference proteome</keyword>
<evidence type="ECO:0000256" key="5">
    <source>
        <dbReference type="ARBA" id="ARBA00022989"/>
    </source>
</evidence>
<evidence type="ECO:0000313" key="10">
    <source>
        <dbReference type="Proteomes" id="UP000320011"/>
    </source>
</evidence>
<comment type="caution">
    <text evidence="9">The sequence shown here is derived from an EMBL/GenBank/DDBJ whole genome shotgun (WGS) entry which is preliminary data.</text>
</comment>
<dbReference type="RefSeq" id="WP_144587230.1">
    <property type="nucleotide sequence ID" value="NZ_VJWX01000077.1"/>
</dbReference>
<keyword evidence="4 7" id="KW-0812">Transmembrane</keyword>
<dbReference type="PROSITE" id="PS50850">
    <property type="entry name" value="MFS"/>
    <property type="match status" value="1"/>
</dbReference>
<dbReference type="InterPro" id="IPR036259">
    <property type="entry name" value="MFS_trans_sf"/>
</dbReference>
<dbReference type="PANTHER" id="PTHR23517">
    <property type="entry name" value="RESISTANCE PROTEIN MDTM, PUTATIVE-RELATED-RELATED"/>
    <property type="match status" value="1"/>
</dbReference>
<feature type="transmembrane region" description="Helical" evidence="7">
    <location>
        <begin position="49"/>
        <end position="73"/>
    </location>
</feature>
<proteinExistence type="predicted"/>
<dbReference type="GO" id="GO:0022857">
    <property type="term" value="F:transmembrane transporter activity"/>
    <property type="evidence" value="ECO:0007669"/>
    <property type="project" value="InterPro"/>
</dbReference>
<reference evidence="9 10" key="2">
    <citation type="submission" date="2019-08" db="EMBL/GenBank/DDBJ databases">
        <title>Amycolatopsis acidicola sp. nov., isolated from peat swamp forest soil.</title>
        <authorList>
            <person name="Srisuk N."/>
        </authorList>
    </citation>
    <scope>NUCLEOTIDE SEQUENCE [LARGE SCALE GENOMIC DNA]</scope>
    <source>
        <strain evidence="9 10">TBRC 6029</strain>
    </source>
</reference>
<dbReference type="AlphaFoldDB" id="A0A558CZE7"/>
<comment type="subcellular location">
    <subcellularLocation>
        <location evidence="1">Cell membrane</location>
        <topology evidence="1">Multi-pass membrane protein</topology>
    </subcellularLocation>
</comment>
<dbReference type="InterPro" id="IPR011701">
    <property type="entry name" value="MFS"/>
</dbReference>
<dbReference type="GO" id="GO:0005886">
    <property type="term" value="C:plasma membrane"/>
    <property type="evidence" value="ECO:0007669"/>
    <property type="project" value="UniProtKB-SubCell"/>
</dbReference>
<sequence length="128" mass="13130">MFPTTASAPRPQGEFAGHTWFTLNASILVALLAASAALTPLYTRYQADWHLSALMVTVVFSAYALALLAALPVTGSLSDYLGRRPVLIAALLAEAAAMAWFAAADGVPELIAAPIVQGLATGAATSSA</sequence>
<accession>A0A558CZE7</accession>
<feature type="transmembrane region" description="Helical" evidence="7">
    <location>
        <begin position="21"/>
        <end position="43"/>
    </location>
</feature>
<keyword evidence="3" id="KW-1003">Cell membrane</keyword>
<dbReference type="InterPro" id="IPR020846">
    <property type="entry name" value="MFS_dom"/>
</dbReference>
<keyword evidence="2" id="KW-0813">Transport</keyword>
<name>A0A558CZE7_9PSEU</name>
<feature type="domain" description="Major facilitator superfamily (MFS) profile" evidence="8">
    <location>
        <begin position="19"/>
        <end position="128"/>
    </location>
</feature>
<evidence type="ECO:0000256" key="6">
    <source>
        <dbReference type="ARBA" id="ARBA00023136"/>
    </source>
</evidence>
<feature type="transmembrane region" description="Helical" evidence="7">
    <location>
        <begin position="85"/>
        <end position="103"/>
    </location>
</feature>
<dbReference type="Proteomes" id="UP000320011">
    <property type="component" value="Unassembled WGS sequence"/>
</dbReference>
<keyword evidence="5 7" id="KW-1133">Transmembrane helix</keyword>
<dbReference type="PANTHER" id="PTHR23517:SF3">
    <property type="entry name" value="INTEGRAL MEMBRANE TRANSPORT PROTEIN"/>
    <property type="match status" value="1"/>
</dbReference>
<dbReference type="SUPFAM" id="SSF103473">
    <property type="entry name" value="MFS general substrate transporter"/>
    <property type="match status" value="1"/>
</dbReference>
<evidence type="ECO:0000256" key="7">
    <source>
        <dbReference type="SAM" id="Phobius"/>
    </source>
</evidence>
<organism evidence="9 10">
    <name type="scientific">Amycolatopsis rhizosphaerae</name>
    <dbReference type="NCBI Taxonomy" id="2053003"/>
    <lineage>
        <taxon>Bacteria</taxon>
        <taxon>Bacillati</taxon>
        <taxon>Actinomycetota</taxon>
        <taxon>Actinomycetes</taxon>
        <taxon>Pseudonocardiales</taxon>
        <taxon>Pseudonocardiaceae</taxon>
        <taxon>Amycolatopsis</taxon>
    </lineage>
</organism>
<reference evidence="9 10" key="1">
    <citation type="submission" date="2019-07" db="EMBL/GenBank/DDBJ databases">
        <authorList>
            <person name="Duangmal K."/>
            <person name="Teo W.F.A."/>
        </authorList>
    </citation>
    <scope>NUCLEOTIDE SEQUENCE [LARGE SCALE GENOMIC DNA]</scope>
    <source>
        <strain evidence="9 10">TBRC 6029</strain>
    </source>
</reference>
<dbReference type="Gene3D" id="1.20.1250.20">
    <property type="entry name" value="MFS general substrate transporter like domains"/>
    <property type="match status" value="1"/>
</dbReference>
<dbReference type="InterPro" id="IPR050171">
    <property type="entry name" value="MFS_Transporters"/>
</dbReference>
<evidence type="ECO:0000256" key="2">
    <source>
        <dbReference type="ARBA" id="ARBA00022448"/>
    </source>
</evidence>